<feature type="region of interest" description="Disordered" evidence="1">
    <location>
        <begin position="33"/>
        <end position="52"/>
    </location>
</feature>
<proteinExistence type="predicted"/>
<reference evidence="2" key="2">
    <citation type="journal article" date="2017" name="Nat. Commun.">
        <title>Single-virus genomics reveals hidden cosmopolitan and abundant viruses.</title>
        <authorList>
            <person name="Martinez-Hernandez F."/>
            <person name="Fornas O."/>
            <person name="Lluesma Gomez M."/>
            <person name="Bolduc B."/>
            <person name="de la Cruz Pena M.J."/>
            <person name="Martinez J.M."/>
            <person name="Anton J."/>
            <person name="Gasol J.M."/>
            <person name="Rosselli R."/>
            <person name="Rodriguez-Valera F."/>
            <person name="Sullivan M.B."/>
            <person name="Acinas S.G."/>
            <person name="Martinez-Garcia M."/>
        </authorList>
    </citation>
    <scope>NUCLEOTIDE SEQUENCE</scope>
</reference>
<dbReference type="EMBL" id="KY052827">
    <property type="protein sequence ID" value="ASF00317.1"/>
    <property type="molecule type" value="Genomic_DNA"/>
</dbReference>
<evidence type="ECO:0000256" key="1">
    <source>
        <dbReference type="SAM" id="MobiDB-lite"/>
    </source>
</evidence>
<reference evidence="2" key="1">
    <citation type="submission" date="2016-10" db="EMBL/GenBank/DDBJ databases">
        <authorList>
            <person name="Varghese N."/>
        </authorList>
    </citation>
    <scope>NUCLEOTIDE SEQUENCE</scope>
</reference>
<accession>A0A218MM01</accession>
<name>A0A218MM01_9VIRU</name>
<feature type="compositionally biased region" description="Basic residues" evidence="1">
    <location>
        <begin position="33"/>
        <end position="44"/>
    </location>
</feature>
<evidence type="ECO:0000313" key="2">
    <source>
        <dbReference type="EMBL" id="ASF00317.1"/>
    </source>
</evidence>
<organism evidence="2">
    <name type="scientific">uncultured virus</name>
    <dbReference type="NCBI Taxonomy" id="340016"/>
    <lineage>
        <taxon>Viruses</taxon>
        <taxon>environmental samples</taxon>
    </lineage>
</organism>
<protein>
    <submittedName>
        <fullName evidence="2">Uncharacterized protein</fullName>
    </submittedName>
</protein>
<sequence length="66" mass="7561">MAVNKTTHKRYIKNKDVYRTIGAARKKARRLGLKGIHSHGRGSNKRFMPGSSHAVYERALRRKKNG</sequence>